<dbReference type="SUPFAM" id="SSF53067">
    <property type="entry name" value="Actin-like ATPase domain"/>
    <property type="match status" value="2"/>
</dbReference>
<keyword evidence="2 3" id="KW-0067">ATP-binding</keyword>
<reference evidence="4" key="1">
    <citation type="submission" date="2021-05" db="EMBL/GenBank/DDBJ databases">
        <title>A free-living protist that lacks canonical eukaryotic 1 DNA replication and segregation systems.</title>
        <authorList>
            <person name="Salas-Leiva D.E."/>
            <person name="Tromer E.C."/>
            <person name="Curtis B.A."/>
            <person name="Jerlstrom-Hultqvist J."/>
            <person name="Kolisko M."/>
            <person name="Yi Z."/>
            <person name="Salas-Leiva J.S."/>
            <person name="Gallot-Lavallee L."/>
            <person name="Kops G.J.P.L."/>
            <person name="Archibald J.M."/>
            <person name="Simpson A.G.B."/>
            <person name="Roger A.J."/>
        </authorList>
    </citation>
    <scope>NUCLEOTIDE SEQUENCE</scope>
    <source>
        <strain evidence="4">BICM</strain>
    </source>
</reference>
<dbReference type="FunFam" id="3.30.420.40:FF:000004">
    <property type="entry name" value="Molecular chaperone DnaK"/>
    <property type="match status" value="1"/>
</dbReference>
<comment type="caution">
    <text evidence="4">The sequence shown here is derived from an EMBL/GenBank/DDBJ whole genome shotgun (WGS) entry which is preliminary data.</text>
</comment>
<dbReference type="PRINTS" id="PR00301">
    <property type="entry name" value="HEATSHOCK70"/>
</dbReference>
<dbReference type="FunFam" id="2.60.34.10:FF:000014">
    <property type="entry name" value="Chaperone protein DnaK HSP70"/>
    <property type="match status" value="1"/>
</dbReference>
<dbReference type="InterPro" id="IPR029047">
    <property type="entry name" value="HSP70_peptide-bd_sf"/>
</dbReference>
<dbReference type="InterPro" id="IPR012725">
    <property type="entry name" value="Chaperone_DnaK"/>
</dbReference>
<dbReference type="Gene3D" id="2.60.34.10">
    <property type="entry name" value="Substrate Binding Domain Of DNAk, Chain A, domain 1"/>
    <property type="match status" value="1"/>
</dbReference>
<evidence type="ECO:0000313" key="4">
    <source>
        <dbReference type="EMBL" id="KAG9393970.1"/>
    </source>
</evidence>
<evidence type="ECO:0000256" key="3">
    <source>
        <dbReference type="RuleBase" id="RU003322"/>
    </source>
</evidence>
<dbReference type="GO" id="GO:0051082">
    <property type="term" value="F:unfolded protein binding"/>
    <property type="evidence" value="ECO:0007669"/>
    <property type="project" value="InterPro"/>
</dbReference>
<dbReference type="AlphaFoldDB" id="A0A8J6E9Y1"/>
<dbReference type="Gene3D" id="3.90.640.10">
    <property type="entry name" value="Actin, Chain A, domain 4"/>
    <property type="match status" value="1"/>
</dbReference>
<dbReference type="CDD" id="cd10234">
    <property type="entry name" value="ASKHA_NBD_HSP70_DnaK-like"/>
    <property type="match status" value="1"/>
</dbReference>
<dbReference type="PANTHER" id="PTHR19375">
    <property type="entry name" value="HEAT SHOCK PROTEIN 70KDA"/>
    <property type="match status" value="1"/>
</dbReference>
<dbReference type="PROSITE" id="PS00329">
    <property type="entry name" value="HSP70_2"/>
    <property type="match status" value="1"/>
</dbReference>
<dbReference type="InterPro" id="IPR013126">
    <property type="entry name" value="Hsp_70_fam"/>
</dbReference>
<gene>
    <name evidence="4" type="ORF">J8273_4570</name>
</gene>
<dbReference type="InterPro" id="IPR043129">
    <property type="entry name" value="ATPase_NBD"/>
</dbReference>
<dbReference type="FunFam" id="3.90.640.10:FF:000003">
    <property type="entry name" value="Molecular chaperone DnaK"/>
    <property type="match status" value="1"/>
</dbReference>
<dbReference type="GO" id="GO:0005524">
    <property type="term" value="F:ATP binding"/>
    <property type="evidence" value="ECO:0007669"/>
    <property type="project" value="UniProtKB-KW"/>
</dbReference>
<organism evidence="4 5">
    <name type="scientific">Carpediemonas membranifera</name>
    <dbReference type="NCBI Taxonomy" id="201153"/>
    <lineage>
        <taxon>Eukaryota</taxon>
        <taxon>Metamonada</taxon>
        <taxon>Carpediemonas-like organisms</taxon>
        <taxon>Carpediemonas</taxon>
    </lineage>
</organism>
<evidence type="ECO:0000256" key="1">
    <source>
        <dbReference type="ARBA" id="ARBA00022741"/>
    </source>
</evidence>
<dbReference type="Gene3D" id="1.20.1270.10">
    <property type="match status" value="1"/>
</dbReference>
<name>A0A8J6E9Y1_9EUKA</name>
<dbReference type="SUPFAM" id="SSF100920">
    <property type="entry name" value="Heat shock protein 70kD (HSP70), peptide-binding domain"/>
    <property type="match status" value="1"/>
</dbReference>
<dbReference type="InterPro" id="IPR029048">
    <property type="entry name" value="HSP70_C_sf"/>
</dbReference>
<dbReference type="PROSITE" id="PS01036">
    <property type="entry name" value="HSP70_3"/>
    <property type="match status" value="1"/>
</dbReference>
<evidence type="ECO:0000256" key="2">
    <source>
        <dbReference type="ARBA" id="ARBA00022840"/>
    </source>
</evidence>
<dbReference type="HAMAP" id="MF_00332">
    <property type="entry name" value="DnaK"/>
    <property type="match status" value="1"/>
</dbReference>
<dbReference type="FunFam" id="3.30.420.40:FF:000020">
    <property type="entry name" value="Chaperone protein HscA homolog"/>
    <property type="match status" value="1"/>
</dbReference>
<dbReference type="OrthoDB" id="2401965at2759"/>
<dbReference type="NCBIfam" id="TIGR02350">
    <property type="entry name" value="prok_dnaK"/>
    <property type="match status" value="1"/>
</dbReference>
<keyword evidence="1 3" id="KW-0547">Nucleotide-binding</keyword>
<protein>
    <submittedName>
        <fullName evidence="4">Mitochondrial Hsp70</fullName>
    </submittedName>
</protein>
<proteinExistence type="inferred from homology"/>
<dbReference type="GO" id="GO:0140662">
    <property type="term" value="F:ATP-dependent protein folding chaperone"/>
    <property type="evidence" value="ECO:0007669"/>
    <property type="project" value="InterPro"/>
</dbReference>
<dbReference type="EMBL" id="JAHDYR010000019">
    <property type="protein sequence ID" value="KAG9393970.1"/>
    <property type="molecule type" value="Genomic_DNA"/>
</dbReference>
<dbReference type="Proteomes" id="UP000717585">
    <property type="component" value="Unassembled WGS sequence"/>
</dbReference>
<dbReference type="InterPro" id="IPR018181">
    <property type="entry name" value="Heat_shock_70_CS"/>
</dbReference>
<dbReference type="NCBIfam" id="NF001413">
    <property type="entry name" value="PRK00290.1"/>
    <property type="match status" value="1"/>
</dbReference>
<dbReference type="PROSITE" id="PS00297">
    <property type="entry name" value="HSP70_1"/>
    <property type="match status" value="1"/>
</dbReference>
<dbReference type="SUPFAM" id="SSF100934">
    <property type="entry name" value="Heat shock protein 70kD (HSP70), C-terminal subdomain"/>
    <property type="match status" value="1"/>
</dbReference>
<evidence type="ECO:0000313" key="5">
    <source>
        <dbReference type="Proteomes" id="UP000717585"/>
    </source>
</evidence>
<accession>A0A8J6E9Y1</accession>
<sequence length="624" mass="67769">MLSTLFTRSPVNLPDIFSRALSSSVIGIDLGTTNSCVGVFTNEPMICKNVEGDRTTPSTVAFTKDKKTLVGAPAKRQALTNSANTFFATKRLIGRRYQELEDWKTPYSIVQSDSGDAWVESPAMGKTYSPSQIGAYVLTKMKQSAEKYLNDEVNKAVITVPAYFNDSQRQATKDAGQIAGLEVLRIINEPTAAAIAYGLDKTDKDQRIAVYDLGGGTFDISILELSGGVFEVKSTNGNTFLGGEDFDNVLVNWMLTEIKKEHKLDVSGEIQAMQRLKEMAEKAKIDLSVMEEVDIQLPFLAQNKAGDVVHFERRLTRPQFERMVGGLVTQTEGPCKAALKDAGLTPADVDEVILVGGMTRMPLVQQRVEKLFGKAANTSVDPDEVVALGAAIQGGILKGDVSSVVLLDVTPLSLGLETRGGVFTRLIPRNTTIPTKRAQMFSTAVDNQTAVNIRVFQGERDIAEHNKMLGEFELTGVPPAPRGVPQIEVSFDIDANGIVTVSALDKATNKKQDITVQTSGGLSEEEVARMVEEAEASREEDKLATELLELKNVSDNLVYSTEGSLEEHAARIPTGLVSDLRDMIAKVRGLMGKPDCSYDELFDAKEALRVAAAKIGESMYGQKA</sequence>
<comment type="similarity">
    <text evidence="3">Belongs to the heat shock protein 70 family.</text>
</comment>
<keyword evidence="5" id="KW-1185">Reference proteome</keyword>
<dbReference type="Gene3D" id="3.30.420.40">
    <property type="match status" value="2"/>
</dbReference>
<dbReference type="Pfam" id="PF00012">
    <property type="entry name" value="HSP70"/>
    <property type="match status" value="1"/>
</dbReference>